<organismHost>
    <name type="scientific">Acanthamoeba polyphaga</name>
    <name type="common">Amoeba</name>
    <dbReference type="NCBI Taxonomy" id="5757"/>
</organismHost>
<evidence type="ECO:0000313" key="2">
    <source>
        <dbReference type="Proteomes" id="UP000274448"/>
    </source>
</evidence>
<reference evidence="1 2" key="1">
    <citation type="submission" date="2014-10" db="EMBL/GenBank/DDBJ databases">
        <title>Pan-genome analysis of Brazilian lineage A amoebal mimiviruses.</title>
        <authorList>
            <person name="Assis F.L."/>
            <person name="Abrahao J.S."/>
            <person name="Kroon E.G."/>
            <person name="Dornas F.P."/>
            <person name="Andrade K.R."/>
            <person name="Borato P.V.M."/>
            <person name="Pilotto M.R."/>
            <person name="Benamar S."/>
            <person name="LaScola B."/>
            <person name="Colson P."/>
        </authorList>
    </citation>
    <scope>NUCLEOTIDE SEQUENCE [LARGE SCALE GENOMIC DNA]</scope>
    <source>
        <strain evidence="1 2">Amazonia</strain>
    </source>
</reference>
<dbReference type="Proteomes" id="UP000274448">
    <property type="component" value="Segment"/>
</dbReference>
<name>A0A0G2Y695_MIMIV</name>
<sequence length="43" mass="4840">MQTINYQLKTIKNIPETGLVVCAGNYTIKKTHTTNSREILSCL</sequence>
<organism evidence="1 2">
    <name type="scientific">Acanthamoeba polyphaga mimivirus</name>
    <name type="common">APMV</name>
    <dbReference type="NCBI Taxonomy" id="212035"/>
    <lineage>
        <taxon>Viruses</taxon>
        <taxon>Varidnaviria</taxon>
        <taxon>Bamfordvirae</taxon>
        <taxon>Nucleocytoviricota</taxon>
        <taxon>Megaviricetes</taxon>
        <taxon>Imitervirales</taxon>
        <taxon>Mimiviridae</taxon>
        <taxon>Megamimivirinae</taxon>
        <taxon>Mimivirus</taxon>
        <taxon>Mimivirus bradfordmassiliense</taxon>
    </lineage>
</organism>
<protein>
    <submittedName>
        <fullName evidence="1">Peptide chain release factor 1 n</fullName>
    </submittedName>
</protein>
<accession>A0A0G2Y695</accession>
<evidence type="ECO:0000313" key="1">
    <source>
        <dbReference type="EMBL" id="AKI81403.1"/>
    </source>
</evidence>
<dbReference type="EMBL" id="KM982403">
    <property type="protein sequence ID" value="AKI81403.1"/>
    <property type="molecule type" value="Genomic_DNA"/>
</dbReference>
<proteinExistence type="predicted"/>